<reference evidence="1 2" key="1">
    <citation type="submission" date="2018-08" db="EMBL/GenBank/DDBJ databases">
        <title>Pallidiluteibacterium maritimus gen. nov., sp. nov., isolated from coastal sediment.</title>
        <authorList>
            <person name="Zhou L.Y."/>
        </authorList>
    </citation>
    <scope>NUCLEOTIDE SEQUENCE [LARGE SCALE GENOMIC DNA]</scope>
    <source>
        <strain evidence="1 2">XSD2</strain>
    </source>
</reference>
<dbReference type="GO" id="GO:0005975">
    <property type="term" value="P:carbohydrate metabolic process"/>
    <property type="evidence" value="ECO:0007669"/>
    <property type="project" value="InterPro"/>
</dbReference>
<gene>
    <name evidence="1" type="ORF">D1614_13005</name>
</gene>
<organism evidence="1 2">
    <name type="scientific">Maribellus luteus</name>
    <dbReference type="NCBI Taxonomy" id="2305463"/>
    <lineage>
        <taxon>Bacteria</taxon>
        <taxon>Pseudomonadati</taxon>
        <taxon>Bacteroidota</taxon>
        <taxon>Bacteroidia</taxon>
        <taxon>Marinilabiliales</taxon>
        <taxon>Prolixibacteraceae</taxon>
        <taxon>Maribellus</taxon>
    </lineage>
</organism>
<evidence type="ECO:0000313" key="1">
    <source>
        <dbReference type="EMBL" id="RIJ48028.1"/>
    </source>
</evidence>
<evidence type="ECO:0000313" key="2">
    <source>
        <dbReference type="Proteomes" id="UP000265926"/>
    </source>
</evidence>
<dbReference type="AlphaFoldDB" id="A0A399SWZ3"/>
<protein>
    <submittedName>
        <fullName evidence="1">Uncharacterized protein</fullName>
    </submittedName>
</protein>
<dbReference type="SUPFAM" id="SSF48208">
    <property type="entry name" value="Six-hairpin glycosidases"/>
    <property type="match status" value="1"/>
</dbReference>
<name>A0A399SWZ3_9BACT</name>
<accession>A0A399SWZ3</accession>
<dbReference type="Proteomes" id="UP000265926">
    <property type="component" value="Unassembled WGS sequence"/>
</dbReference>
<proteinExistence type="predicted"/>
<keyword evidence="2" id="KW-1185">Reference proteome</keyword>
<dbReference type="RefSeq" id="WP_119438374.1">
    <property type="nucleotide sequence ID" value="NZ_QWGR01000006.1"/>
</dbReference>
<dbReference type="OrthoDB" id="9816845at2"/>
<dbReference type="InterPro" id="IPR008928">
    <property type="entry name" value="6-hairpin_glycosidase_sf"/>
</dbReference>
<dbReference type="EMBL" id="QWGR01000006">
    <property type="protein sequence ID" value="RIJ48028.1"/>
    <property type="molecule type" value="Genomic_DNA"/>
</dbReference>
<sequence length="452" mass="50973">MKSKIITYFIAFVSCFLLCFQGTYGNPIIPFNGDEQKQKFDIPTILKSANASVKFAVERTLVPYKTNLCCKSSFVDLNGEVMESIKWHPFAALEGPGWAANAVGGAYEIFSFGKYINDSSMVNKAIMLLDHVLEDGFVDYNTGFITGYRNVDTDILLQNYEHNNDWFCPGSMAKIAYQLLIFSDHVDEERKTKMRSIAIKTANWINSNVKLASNGWYPRRSAPDGSIYPYKPDGKDDPLFEKSGDGLFIIQLNTELTKRGLADYTISIKEKTNLFIQMGGIFGSINHDTYDEHEGVAYSVAFLTLLEVSYLLDNEAIRQFAYQKCLKGLDRFKITEDKNGVQCAGLLIMEESWDTAYLWENAEAALAYIKAFNDTKEETFLEEAFVILVAISKHHHGEHGFLTEGVDWNNHVGAQHHFGGAEFGDIQYTEPLLNNLHIVEPTLVVISLLEPK</sequence>
<comment type="caution">
    <text evidence="1">The sequence shown here is derived from an EMBL/GenBank/DDBJ whole genome shotgun (WGS) entry which is preliminary data.</text>
</comment>
<dbReference type="PROSITE" id="PS51257">
    <property type="entry name" value="PROKAR_LIPOPROTEIN"/>
    <property type="match status" value="1"/>
</dbReference>